<evidence type="ECO:0000259" key="5">
    <source>
        <dbReference type="Pfam" id="PF23317"/>
    </source>
</evidence>
<name>A0A5M3MZ84_CONPW</name>
<feature type="transmembrane region" description="Helical" evidence="3">
    <location>
        <begin position="367"/>
        <end position="389"/>
    </location>
</feature>
<dbReference type="Pfam" id="PF23317">
    <property type="entry name" value="YVC1_C"/>
    <property type="match status" value="1"/>
</dbReference>
<evidence type="ECO:0008006" key="8">
    <source>
        <dbReference type="Google" id="ProtNLM"/>
    </source>
</evidence>
<feature type="region of interest" description="Disordered" evidence="2">
    <location>
        <begin position="601"/>
        <end position="656"/>
    </location>
</feature>
<evidence type="ECO:0000256" key="1">
    <source>
        <dbReference type="SAM" id="Coils"/>
    </source>
</evidence>
<dbReference type="Proteomes" id="UP000053558">
    <property type="component" value="Unassembled WGS sequence"/>
</dbReference>
<dbReference type="PANTHER" id="PTHR35859:SF1">
    <property type="entry name" value="NONSELECTIVE CATION CHANNEL PROTEIN"/>
    <property type="match status" value="1"/>
</dbReference>
<evidence type="ECO:0000256" key="3">
    <source>
        <dbReference type="SAM" id="Phobius"/>
    </source>
</evidence>
<reference evidence="7" key="1">
    <citation type="journal article" date="2012" name="Science">
        <title>The Paleozoic origin of enzymatic lignin decomposition reconstructed from 31 fungal genomes.</title>
        <authorList>
            <person name="Floudas D."/>
            <person name="Binder M."/>
            <person name="Riley R."/>
            <person name="Barry K."/>
            <person name="Blanchette R.A."/>
            <person name="Henrissat B."/>
            <person name="Martinez A.T."/>
            <person name="Otillar R."/>
            <person name="Spatafora J.W."/>
            <person name="Yadav J.S."/>
            <person name="Aerts A."/>
            <person name="Benoit I."/>
            <person name="Boyd A."/>
            <person name="Carlson A."/>
            <person name="Copeland A."/>
            <person name="Coutinho P.M."/>
            <person name="de Vries R.P."/>
            <person name="Ferreira P."/>
            <person name="Findley K."/>
            <person name="Foster B."/>
            <person name="Gaskell J."/>
            <person name="Glotzer D."/>
            <person name="Gorecki P."/>
            <person name="Heitman J."/>
            <person name="Hesse C."/>
            <person name="Hori C."/>
            <person name="Igarashi K."/>
            <person name="Jurgens J.A."/>
            <person name="Kallen N."/>
            <person name="Kersten P."/>
            <person name="Kohler A."/>
            <person name="Kuees U."/>
            <person name="Kumar T.K.A."/>
            <person name="Kuo A."/>
            <person name="LaButti K."/>
            <person name="Larrondo L.F."/>
            <person name="Lindquist E."/>
            <person name="Ling A."/>
            <person name="Lombard V."/>
            <person name="Lucas S."/>
            <person name="Lundell T."/>
            <person name="Martin R."/>
            <person name="McLaughlin D.J."/>
            <person name="Morgenstern I."/>
            <person name="Morin E."/>
            <person name="Murat C."/>
            <person name="Nagy L.G."/>
            <person name="Nolan M."/>
            <person name="Ohm R.A."/>
            <person name="Patyshakuliyeva A."/>
            <person name="Rokas A."/>
            <person name="Ruiz-Duenas F.J."/>
            <person name="Sabat G."/>
            <person name="Salamov A."/>
            <person name="Samejima M."/>
            <person name="Schmutz J."/>
            <person name="Slot J.C."/>
            <person name="St John F."/>
            <person name="Stenlid J."/>
            <person name="Sun H."/>
            <person name="Sun S."/>
            <person name="Syed K."/>
            <person name="Tsang A."/>
            <person name="Wiebenga A."/>
            <person name="Young D."/>
            <person name="Pisabarro A."/>
            <person name="Eastwood D.C."/>
            <person name="Martin F."/>
            <person name="Cullen D."/>
            <person name="Grigoriev I.V."/>
            <person name="Hibbett D.S."/>
        </authorList>
    </citation>
    <scope>NUCLEOTIDE SEQUENCE [LARGE SCALE GENOMIC DNA]</scope>
    <source>
        <strain evidence="7">RWD-64-598 SS2</strain>
    </source>
</reference>
<dbReference type="InterPro" id="IPR056336">
    <property type="entry name" value="YVC1_C"/>
</dbReference>
<feature type="domain" description="Calcium channel YVC1-like C-terminal transmembrane" evidence="5">
    <location>
        <begin position="244"/>
        <end position="535"/>
    </location>
</feature>
<feature type="transmembrane region" description="Helical" evidence="3">
    <location>
        <begin position="237"/>
        <end position="257"/>
    </location>
</feature>
<dbReference type="GeneID" id="19199493"/>
<dbReference type="EMBL" id="JH711575">
    <property type="protein sequence ID" value="EIW84114.1"/>
    <property type="molecule type" value="Genomic_DNA"/>
</dbReference>
<dbReference type="InterPro" id="IPR052971">
    <property type="entry name" value="TRP_calcium_channel"/>
</dbReference>
<sequence length="768" mass="86009">MDFDTEEQEAYDIRVPSPEHVATVKVFPLLPYLKKDIINAVDSPMSWEHLVASDVHFALVRPLVQKYARLKNMAVVYACLVVRSFFLDQASSDLAHSGVMMARATLCELLALKLLGYFASSKVQIVAVLTITWNPLNGAPHDIVEEVRDVVGSTDDEISDSQSAIEMAIATKSKAFLASPLVQGVVDDMYSGRIVFSIGGTRSILADNYKTRSIQIYDPRAAPLLDHYRLRVPRYSAMLQLINFVTLLVTFLACIWTKDLMHLTLWEVVFVIFAAAFVLREYTSSKEHGWSIYIANTWSIFNSCFVVIFLAYAGLRVRGLVHHNLELSQLAFDILACGACVLVPRLAFFAVSHNIVILALRAMISEFVFFISIASICFSGLLITLWTLGSDNGNWSLKAIAWLMVQIWFGNTYLSFGQATSFHPVFGPILMTVYAALAGTLLLTILISLLSNTVARIDANATQEYLFQHTISTIDGVKSDALFSYQVPFNLLAFVILKPASYLLPPRELHSANVFLIRLTAFPILLLISMYERHLQRGQKIRRSSKDAAHSFYNSLPRQIKHMPLIEYIVGSKAADLHQAIFDVEETRDFSLFELSDDDEVPPWHVQGTPGNTSRKTGSRQSSRPASRSRSPGRQTGLASLRTQSPVGMMSPRRRKVSLLTPLERVSSNAKMLTIDTSTPLARYFSSVSRPSTSRLDSRGADGEELPTMARLDSLLEESRESQYAQLQHEIRDIQERQTRIESLLSDLVKAIRTEEYSDSRISSRNGI</sequence>
<keyword evidence="1" id="KW-0175">Coiled coil</keyword>
<feature type="transmembrane region" description="Helical" evidence="3">
    <location>
        <begin position="332"/>
        <end position="360"/>
    </location>
</feature>
<dbReference type="RefSeq" id="XP_007765913.1">
    <property type="nucleotide sequence ID" value="XM_007767723.1"/>
</dbReference>
<feature type="compositionally biased region" description="Low complexity" evidence="2">
    <location>
        <begin position="619"/>
        <end position="635"/>
    </location>
</feature>
<feature type="domain" description="YVC1 N-terminal linker helical" evidence="4">
    <location>
        <begin position="33"/>
        <end position="198"/>
    </location>
</feature>
<dbReference type="Pfam" id="PF23190">
    <property type="entry name" value="LHD_TRPY1"/>
    <property type="match status" value="1"/>
</dbReference>
<feature type="coiled-coil region" evidence="1">
    <location>
        <begin position="717"/>
        <end position="744"/>
    </location>
</feature>
<proteinExistence type="predicted"/>
<evidence type="ECO:0000313" key="6">
    <source>
        <dbReference type="EMBL" id="EIW84114.1"/>
    </source>
</evidence>
<feature type="transmembrane region" description="Helical" evidence="3">
    <location>
        <begin position="263"/>
        <end position="280"/>
    </location>
</feature>
<accession>A0A5M3MZ84</accession>
<feature type="compositionally biased region" description="Polar residues" evidence="2">
    <location>
        <begin position="637"/>
        <end position="646"/>
    </location>
</feature>
<dbReference type="PANTHER" id="PTHR35859">
    <property type="entry name" value="NONSELECTIVE CATION CHANNEL PROTEIN"/>
    <property type="match status" value="1"/>
</dbReference>
<evidence type="ECO:0000313" key="7">
    <source>
        <dbReference type="Proteomes" id="UP000053558"/>
    </source>
</evidence>
<keyword evidence="7" id="KW-1185">Reference proteome</keyword>
<keyword evidence="3" id="KW-0472">Membrane</keyword>
<dbReference type="OrthoDB" id="2373987at2759"/>
<dbReference type="KEGG" id="cput:CONPUDRAFT_119719"/>
<feature type="transmembrane region" description="Helical" evidence="3">
    <location>
        <begin position="512"/>
        <end position="531"/>
    </location>
</feature>
<evidence type="ECO:0000259" key="4">
    <source>
        <dbReference type="Pfam" id="PF23190"/>
    </source>
</evidence>
<gene>
    <name evidence="6" type="ORF">CONPUDRAFT_119719</name>
</gene>
<protein>
    <recommendedName>
        <fullName evidence="8">Receptor-activated Ca2+-permeable cation channel</fullName>
    </recommendedName>
</protein>
<organism evidence="6 7">
    <name type="scientific">Coniophora puteana (strain RWD-64-598)</name>
    <name type="common">Brown rot fungus</name>
    <dbReference type="NCBI Taxonomy" id="741705"/>
    <lineage>
        <taxon>Eukaryota</taxon>
        <taxon>Fungi</taxon>
        <taxon>Dikarya</taxon>
        <taxon>Basidiomycota</taxon>
        <taxon>Agaricomycotina</taxon>
        <taxon>Agaricomycetes</taxon>
        <taxon>Agaricomycetidae</taxon>
        <taxon>Boletales</taxon>
        <taxon>Coniophorineae</taxon>
        <taxon>Coniophoraceae</taxon>
        <taxon>Coniophora</taxon>
    </lineage>
</organism>
<feature type="transmembrane region" description="Helical" evidence="3">
    <location>
        <begin position="292"/>
        <end position="312"/>
    </location>
</feature>
<dbReference type="InterPro" id="IPR056337">
    <property type="entry name" value="LHD_YVC1"/>
</dbReference>
<comment type="caution">
    <text evidence="6">The sequence shown here is derived from an EMBL/GenBank/DDBJ whole genome shotgun (WGS) entry which is preliminary data.</text>
</comment>
<dbReference type="OMA" id="MTMFAAL"/>
<feature type="transmembrane region" description="Helical" evidence="3">
    <location>
        <begin position="426"/>
        <end position="450"/>
    </location>
</feature>
<keyword evidence="3" id="KW-0812">Transmembrane</keyword>
<evidence type="ECO:0000256" key="2">
    <source>
        <dbReference type="SAM" id="MobiDB-lite"/>
    </source>
</evidence>
<keyword evidence="3" id="KW-1133">Transmembrane helix</keyword>
<dbReference type="AlphaFoldDB" id="A0A5M3MZ84"/>